<accession>A0A4Y2ME03</accession>
<name>A0A4Y2ME03_ARAVE</name>
<reference evidence="1 2" key="1">
    <citation type="journal article" date="2019" name="Sci. Rep.">
        <title>Orb-weaving spider Araneus ventricosus genome elucidates the spidroin gene catalogue.</title>
        <authorList>
            <person name="Kono N."/>
            <person name="Nakamura H."/>
            <person name="Ohtoshi R."/>
            <person name="Moran D.A.P."/>
            <person name="Shinohara A."/>
            <person name="Yoshida Y."/>
            <person name="Fujiwara M."/>
            <person name="Mori M."/>
            <person name="Tomita M."/>
            <person name="Arakawa K."/>
        </authorList>
    </citation>
    <scope>NUCLEOTIDE SEQUENCE [LARGE SCALE GENOMIC DNA]</scope>
</reference>
<keyword evidence="2" id="KW-1185">Reference proteome</keyword>
<dbReference type="Proteomes" id="UP000499080">
    <property type="component" value="Unassembled WGS sequence"/>
</dbReference>
<proteinExistence type="predicted"/>
<sequence>MHGRGPFNFSAWKSISITAAPRNANISTTGYYYPLLHLLLFPRLQIASFRASPRLFTGRISAFMASQSKWSGWIYRLVGYPNFLPHSSNSHLFFALTTGFGVDWTVRE</sequence>
<comment type="caution">
    <text evidence="1">The sequence shown here is derived from an EMBL/GenBank/DDBJ whole genome shotgun (WGS) entry which is preliminary data.</text>
</comment>
<gene>
    <name evidence="1" type="ORF">AVEN_164943_1</name>
</gene>
<dbReference type="EMBL" id="BGPR01007053">
    <property type="protein sequence ID" value="GBN23906.1"/>
    <property type="molecule type" value="Genomic_DNA"/>
</dbReference>
<organism evidence="1 2">
    <name type="scientific">Araneus ventricosus</name>
    <name type="common">Orbweaver spider</name>
    <name type="synonym">Epeira ventricosa</name>
    <dbReference type="NCBI Taxonomy" id="182803"/>
    <lineage>
        <taxon>Eukaryota</taxon>
        <taxon>Metazoa</taxon>
        <taxon>Ecdysozoa</taxon>
        <taxon>Arthropoda</taxon>
        <taxon>Chelicerata</taxon>
        <taxon>Arachnida</taxon>
        <taxon>Araneae</taxon>
        <taxon>Araneomorphae</taxon>
        <taxon>Entelegynae</taxon>
        <taxon>Araneoidea</taxon>
        <taxon>Araneidae</taxon>
        <taxon>Araneus</taxon>
    </lineage>
</organism>
<dbReference type="AlphaFoldDB" id="A0A4Y2ME03"/>
<protein>
    <submittedName>
        <fullName evidence="1">Uncharacterized protein</fullName>
    </submittedName>
</protein>
<evidence type="ECO:0000313" key="2">
    <source>
        <dbReference type="Proteomes" id="UP000499080"/>
    </source>
</evidence>
<evidence type="ECO:0000313" key="1">
    <source>
        <dbReference type="EMBL" id="GBN23906.1"/>
    </source>
</evidence>